<evidence type="ECO:0000256" key="1">
    <source>
        <dbReference type="SAM" id="MobiDB-lite"/>
    </source>
</evidence>
<dbReference type="InterPro" id="IPR014722">
    <property type="entry name" value="Rib_uL2_dom2"/>
</dbReference>
<dbReference type="AlphaFoldDB" id="A0A5N6UGK1"/>
<dbReference type="OrthoDB" id="4478371at2759"/>
<organism evidence="2 3">
    <name type="scientific">Aspergillus tamarii</name>
    <dbReference type="NCBI Taxonomy" id="41984"/>
    <lineage>
        <taxon>Eukaryota</taxon>
        <taxon>Fungi</taxon>
        <taxon>Dikarya</taxon>
        <taxon>Ascomycota</taxon>
        <taxon>Pezizomycotina</taxon>
        <taxon>Eurotiomycetes</taxon>
        <taxon>Eurotiomycetidae</taxon>
        <taxon>Eurotiales</taxon>
        <taxon>Aspergillaceae</taxon>
        <taxon>Aspergillus</taxon>
        <taxon>Aspergillus subgen. Circumdati</taxon>
    </lineage>
</organism>
<dbReference type="SUPFAM" id="SSF50104">
    <property type="entry name" value="Translation proteins SH3-like domain"/>
    <property type="match status" value="1"/>
</dbReference>
<feature type="region of interest" description="Disordered" evidence="1">
    <location>
        <begin position="94"/>
        <end position="113"/>
    </location>
</feature>
<reference evidence="2 3" key="1">
    <citation type="submission" date="2019-04" db="EMBL/GenBank/DDBJ databases">
        <title>Friends and foes A comparative genomics study of 23 Aspergillus species from section Flavi.</title>
        <authorList>
            <consortium name="DOE Joint Genome Institute"/>
            <person name="Kjaerbolling I."/>
            <person name="Vesth T."/>
            <person name="Frisvad J.C."/>
            <person name="Nybo J.L."/>
            <person name="Theobald S."/>
            <person name="Kildgaard S."/>
            <person name="Isbrandt T."/>
            <person name="Kuo A."/>
            <person name="Sato A."/>
            <person name="Lyhne E.K."/>
            <person name="Kogle M.E."/>
            <person name="Wiebenga A."/>
            <person name="Kun R.S."/>
            <person name="Lubbers R.J."/>
            <person name="Makela M.R."/>
            <person name="Barry K."/>
            <person name="Chovatia M."/>
            <person name="Clum A."/>
            <person name="Daum C."/>
            <person name="Haridas S."/>
            <person name="He G."/>
            <person name="LaButti K."/>
            <person name="Lipzen A."/>
            <person name="Mondo S."/>
            <person name="Riley R."/>
            <person name="Salamov A."/>
            <person name="Simmons B.A."/>
            <person name="Magnuson J.K."/>
            <person name="Henrissat B."/>
            <person name="Mortensen U.H."/>
            <person name="Larsen T.O."/>
            <person name="Devries R.P."/>
            <person name="Grigoriev I.V."/>
            <person name="Machida M."/>
            <person name="Baker S.E."/>
            <person name="Andersen M.R."/>
        </authorList>
    </citation>
    <scope>NUCLEOTIDE SEQUENCE [LARGE SCALE GENOMIC DNA]</scope>
    <source>
        <strain evidence="2 3">CBS 117626</strain>
    </source>
</reference>
<sequence>MSYYSNSRQGSRKQSFASGGREEMAFPTQCSDLKAGGRVFLQGHNCEILAIQPSEFNASMVRIVRCDAETGEPMNDQYVNLGETVYVPCEETYNPISSGRTQEPRADVRGPGSQMVARTYQSRNAGYYRK</sequence>
<keyword evidence="3" id="KW-1185">Reference proteome</keyword>
<dbReference type="Proteomes" id="UP000326950">
    <property type="component" value="Unassembled WGS sequence"/>
</dbReference>
<gene>
    <name evidence="2" type="ORF">BDV40DRAFT_304857</name>
</gene>
<feature type="compositionally biased region" description="Polar residues" evidence="1">
    <location>
        <begin position="1"/>
        <end position="17"/>
    </location>
</feature>
<accession>A0A5N6UGK1</accession>
<protein>
    <recommendedName>
        <fullName evidence="4">Translation protein SH3-like domain-containing protein</fullName>
    </recommendedName>
</protein>
<proteinExistence type="predicted"/>
<feature type="region of interest" description="Disordered" evidence="1">
    <location>
        <begin position="1"/>
        <end position="21"/>
    </location>
</feature>
<dbReference type="EMBL" id="ML738714">
    <property type="protein sequence ID" value="KAE8157745.1"/>
    <property type="molecule type" value="Genomic_DNA"/>
</dbReference>
<dbReference type="Gene3D" id="2.30.30.30">
    <property type="match status" value="1"/>
</dbReference>
<name>A0A5N6UGK1_ASPTM</name>
<evidence type="ECO:0000313" key="3">
    <source>
        <dbReference type="Proteomes" id="UP000326950"/>
    </source>
</evidence>
<evidence type="ECO:0000313" key="2">
    <source>
        <dbReference type="EMBL" id="KAE8157745.1"/>
    </source>
</evidence>
<dbReference type="InterPro" id="IPR008991">
    <property type="entry name" value="Translation_prot_SH3-like_sf"/>
</dbReference>
<evidence type="ECO:0008006" key="4">
    <source>
        <dbReference type="Google" id="ProtNLM"/>
    </source>
</evidence>